<dbReference type="EMBL" id="JFAX01000009">
    <property type="protein sequence ID" value="EXI67580.1"/>
    <property type="molecule type" value="Genomic_DNA"/>
</dbReference>
<keyword evidence="3" id="KW-1185">Reference proteome</keyword>
<dbReference type="Pfam" id="PF02754">
    <property type="entry name" value="CCG"/>
    <property type="match status" value="2"/>
</dbReference>
<feature type="domain" description="Cysteine-rich" evidence="1">
    <location>
        <begin position="145"/>
        <end position="229"/>
    </location>
</feature>
<dbReference type="PATRIC" id="fig|1454001.3.peg.1834"/>
<dbReference type="GO" id="GO:0005829">
    <property type="term" value="C:cytosol"/>
    <property type="evidence" value="ECO:0007669"/>
    <property type="project" value="TreeGrafter"/>
</dbReference>
<name>A0A011NST4_9PROT</name>
<dbReference type="Proteomes" id="UP000020218">
    <property type="component" value="Unassembled WGS sequence"/>
</dbReference>
<dbReference type="STRING" id="1454001.AW08_01841"/>
<sequence length="261" mass="28414">MDGTERRQYPEKPARVYLFGTCLIDLFCPQAGLDAVRLLEREGIEVHFPADQTCCGQPAHSSGFPDQARAVALAQLRLFPEPWPVIVPSGSCAGTMRHHYPKMFADDALLQAEAQALADRVFELSEFLLEVARVRLSDRGPRERVALHTSCAARREMGTHLHARALLDQLPAVDVVVHAHEAECCGFGGTFSLKHPAISGAMAADKVDALQETGATTFVSADCGCMLNLNHTLQKRGGSLQGQHLASFLWRRCGADAGEAR</sequence>
<dbReference type="InterPro" id="IPR004017">
    <property type="entry name" value="Cys_rich_dom"/>
</dbReference>
<evidence type="ECO:0000313" key="2">
    <source>
        <dbReference type="EMBL" id="EXI67580.1"/>
    </source>
</evidence>
<organism evidence="2 3">
    <name type="scientific">Candidatus Accumulibacter adjunctus</name>
    <dbReference type="NCBI Taxonomy" id="1454001"/>
    <lineage>
        <taxon>Bacteria</taxon>
        <taxon>Pseudomonadati</taxon>
        <taxon>Pseudomonadota</taxon>
        <taxon>Betaproteobacteria</taxon>
        <taxon>Candidatus Accumulibacter</taxon>
    </lineage>
</organism>
<evidence type="ECO:0000259" key="1">
    <source>
        <dbReference type="Pfam" id="PF02754"/>
    </source>
</evidence>
<gene>
    <name evidence="2" type="primary">lutA_2</name>
    <name evidence="2" type="ORF">AW08_01841</name>
</gene>
<dbReference type="GO" id="GO:0016491">
    <property type="term" value="F:oxidoreductase activity"/>
    <property type="evidence" value="ECO:0007669"/>
    <property type="project" value="UniProtKB-ARBA"/>
</dbReference>
<comment type="caution">
    <text evidence="2">The sequence shown here is derived from an EMBL/GenBank/DDBJ whole genome shotgun (WGS) entry which is preliminary data.</text>
</comment>
<proteinExistence type="predicted"/>
<dbReference type="AlphaFoldDB" id="A0A011NST4"/>
<dbReference type="PANTHER" id="PTHR30296:SF0">
    <property type="entry name" value="LACTATE UTILIZATION PROTEIN A"/>
    <property type="match status" value="1"/>
</dbReference>
<accession>A0A011NST4</accession>
<protein>
    <submittedName>
        <fullName evidence="2">Lactate utilization protein A</fullName>
    </submittedName>
</protein>
<evidence type="ECO:0000313" key="3">
    <source>
        <dbReference type="Proteomes" id="UP000020218"/>
    </source>
</evidence>
<dbReference type="PANTHER" id="PTHR30296">
    <property type="entry name" value="UNCHARACTERIZED PROTEIN YKGE"/>
    <property type="match status" value="1"/>
</dbReference>
<feature type="domain" description="Cysteine-rich" evidence="1">
    <location>
        <begin position="17"/>
        <end position="96"/>
    </location>
</feature>
<reference evidence="2" key="1">
    <citation type="submission" date="2014-02" db="EMBL/GenBank/DDBJ databases">
        <title>Expanding our view of genomic diversity in Candidatus Accumulibacter clades.</title>
        <authorList>
            <person name="Skennerton C.T."/>
            <person name="Barr J.J."/>
            <person name="Slater F.R."/>
            <person name="Bond P.L."/>
            <person name="Tyson G.W."/>
        </authorList>
    </citation>
    <scope>NUCLEOTIDE SEQUENCE [LARGE SCALE GENOMIC DNA]</scope>
</reference>